<keyword evidence="2" id="KW-0178">Competence</keyword>
<dbReference type="InterPro" id="IPR016785">
    <property type="entry name" value="ComGD"/>
</dbReference>
<name>A0A0C1HJV4_STRCV</name>
<evidence type="ECO:0000256" key="2">
    <source>
        <dbReference type="ARBA" id="ARBA00023287"/>
    </source>
</evidence>
<dbReference type="RefSeq" id="WP_039677612.1">
    <property type="nucleotide sequence ID" value="NZ_JWIY01000003.1"/>
</dbReference>
<dbReference type="Proteomes" id="UP000031339">
    <property type="component" value="Unassembled WGS sequence"/>
</dbReference>
<reference evidence="3 4" key="1">
    <citation type="submission" date="2014-12" db="EMBL/GenBank/DDBJ databases">
        <title>Partial genome sequence of Streptococcus constellatus KCOM 1650 (= ChDC B144).</title>
        <authorList>
            <person name="Kook J.-K."/>
            <person name="Park S.-N."/>
            <person name="Lim Y.K."/>
            <person name="Jo E."/>
        </authorList>
    </citation>
    <scope>NUCLEOTIDE SEQUENCE [LARGE SCALE GENOMIC DNA]</scope>
    <source>
        <strain evidence="3 4">KCOM 1650</strain>
    </source>
</reference>
<dbReference type="NCBIfam" id="NF040982">
    <property type="entry name" value="ComGD"/>
    <property type="match status" value="1"/>
</dbReference>
<dbReference type="PROSITE" id="PS00409">
    <property type="entry name" value="PROKAR_NTER_METHYL"/>
    <property type="match status" value="1"/>
</dbReference>
<dbReference type="GO" id="GO:0009986">
    <property type="term" value="C:cell surface"/>
    <property type="evidence" value="ECO:0007669"/>
    <property type="project" value="UniProtKB-SubCell"/>
</dbReference>
<comment type="subcellular location">
    <subcellularLocation>
        <location evidence="1">Cell surface</location>
    </subcellularLocation>
</comment>
<organism evidence="3 4">
    <name type="scientific">Streptococcus constellatus</name>
    <dbReference type="NCBI Taxonomy" id="76860"/>
    <lineage>
        <taxon>Bacteria</taxon>
        <taxon>Bacillati</taxon>
        <taxon>Bacillota</taxon>
        <taxon>Bacilli</taxon>
        <taxon>Lactobacillales</taxon>
        <taxon>Streptococcaceae</taxon>
        <taxon>Streptococcus</taxon>
        <taxon>Streptococcus anginosus group</taxon>
    </lineage>
</organism>
<dbReference type="eggNOG" id="ENOG503042E">
    <property type="taxonomic scope" value="Bacteria"/>
</dbReference>
<gene>
    <name evidence="3" type="ORF">RN79_07540</name>
</gene>
<dbReference type="InterPro" id="IPR012902">
    <property type="entry name" value="N_methyl_site"/>
</dbReference>
<evidence type="ECO:0000313" key="4">
    <source>
        <dbReference type="Proteomes" id="UP000031339"/>
    </source>
</evidence>
<dbReference type="GO" id="GO:0030420">
    <property type="term" value="P:establishment of competence for transformation"/>
    <property type="evidence" value="ECO:0007669"/>
    <property type="project" value="UniProtKB-KW"/>
</dbReference>
<accession>A0A0C1HJV4</accession>
<evidence type="ECO:0000313" key="3">
    <source>
        <dbReference type="EMBL" id="KIC77544.1"/>
    </source>
</evidence>
<dbReference type="EMBL" id="JWIY01000003">
    <property type="protein sequence ID" value="KIC77544.1"/>
    <property type="molecule type" value="Genomic_DNA"/>
</dbReference>
<dbReference type="STRING" id="862969.SCI_1730"/>
<protein>
    <submittedName>
        <fullName evidence="3">Competence protein</fullName>
    </submittedName>
</protein>
<proteinExistence type="predicted"/>
<evidence type="ECO:0000256" key="1">
    <source>
        <dbReference type="ARBA" id="ARBA00004241"/>
    </source>
</evidence>
<sequence>MQSIQKKLVQLQIKGFTLLESLLTLFMTSLLLLAVSGSVRSSFEQVEQQIFFLEFEHFYRESQKLSSAAQSQLDMNFSRERISNGYSHLAVPRSIQAPEGLTLHFDRAGGNSSLGKVVFQTNKQTITYQLYLGNGKFKKTMR</sequence>
<dbReference type="AlphaFoldDB" id="A0A0C1HJV4"/>
<comment type="caution">
    <text evidence="3">The sequence shown here is derived from an EMBL/GenBank/DDBJ whole genome shotgun (WGS) entry which is preliminary data.</text>
</comment>